<dbReference type="Gene3D" id="1.10.357.10">
    <property type="entry name" value="Tetracycline Repressor, domain 2"/>
    <property type="match status" value="1"/>
</dbReference>
<feature type="domain" description="HTH tetR-type" evidence="5">
    <location>
        <begin position="6"/>
        <end position="66"/>
    </location>
</feature>
<dbReference type="InterPro" id="IPR009057">
    <property type="entry name" value="Homeodomain-like_sf"/>
</dbReference>
<dbReference type="SUPFAM" id="SSF48498">
    <property type="entry name" value="Tetracyclin repressor-like, C-terminal domain"/>
    <property type="match status" value="1"/>
</dbReference>
<dbReference type="Gene3D" id="1.10.10.60">
    <property type="entry name" value="Homeodomain-like"/>
    <property type="match status" value="1"/>
</dbReference>
<feature type="DNA-binding region" description="H-T-H motif" evidence="4">
    <location>
        <begin position="29"/>
        <end position="48"/>
    </location>
</feature>
<organism evidence="6 7">
    <name type="scientific">Ferrovibrio xuzhouensis</name>
    <dbReference type="NCBI Taxonomy" id="1576914"/>
    <lineage>
        <taxon>Bacteria</taxon>
        <taxon>Pseudomonadati</taxon>
        <taxon>Pseudomonadota</taxon>
        <taxon>Alphaproteobacteria</taxon>
        <taxon>Rhodospirillales</taxon>
        <taxon>Rhodospirillaceae</taxon>
        <taxon>Ferrovibrio</taxon>
    </lineage>
</organism>
<dbReference type="Pfam" id="PF16925">
    <property type="entry name" value="TetR_C_13"/>
    <property type="match status" value="1"/>
</dbReference>
<dbReference type="InterPro" id="IPR036271">
    <property type="entry name" value="Tet_transcr_reg_TetR-rel_C_sf"/>
</dbReference>
<keyword evidence="2 4" id="KW-0238">DNA-binding</keyword>
<dbReference type="InterPro" id="IPR001647">
    <property type="entry name" value="HTH_TetR"/>
</dbReference>
<comment type="caution">
    <text evidence="6">The sequence shown here is derived from an EMBL/GenBank/DDBJ whole genome shotgun (WGS) entry which is preliminary data.</text>
</comment>
<evidence type="ECO:0000256" key="2">
    <source>
        <dbReference type="ARBA" id="ARBA00023125"/>
    </source>
</evidence>
<keyword evidence="3" id="KW-0804">Transcription</keyword>
<dbReference type="SUPFAM" id="SSF46689">
    <property type="entry name" value="Homeodomain-like"/>
    <property type="match status" value="1"/>
</dbReference>
<sequence>MPWEKQFDVDKVLDEIMKAFWARGYEATSMQDLVDCTGVNRGSLYATYGDKHTLFLAALRMYDETVREKMLTAIEARFDPREAIRRIFLAFSEIASPRGCNRGCFLTNTALELAAHDAEARRVVAEAQMQIEAFFARMIQKGQELGDIARHIEPSETAQGLLASLAGFTVLSRSRPEPALLQAIVDDAIRRLA</sequence>
<dbReference type="EMBL" id="JBHRYJ010000003">
    <property type="protein sequence ID" value="MFC3677158.1"/>
    <property type="molecule type" value="Genomic_DNA"/>
</dbReference>
<dbReference type="PANTHER" id="PTHR47506">
    <property type="entry name" value="TRANSCRIPTIONAL REGULATORY PROTEIN"/>
    <property type="match status" value="1"/>
</dbReference>
<name>A0ABV7VLZ4_9PROT</name>
<gene>
    <name evidence="6" type="ORF">ACFOOQ_16495</name>
</gene>
<keyword evidence="7" id="KW-1185">Reference proteome</keyword>
<reference evidence="7" key="1">
    <citation type="journal article" date="2019" name="Int. J. Syst. Evol. Microbiol.">
        <title>The Global Catalogue of Microorganisms (GCM) 10K type strain sequencing project: providing services to taxonomists for standard genome sequencing and annotation.</title>
        <authorList>
            <consortium name="The Broad Institute Genomics Platform"/>
            <consortium name="The Broad Institute Genome Sequencing Center for Infectious Disease"/>
            <person name="Wu L."/>
            <person name="Ma J."/>
        </authorList>
    </citation>
    <scope>NUCLEOTIDE SEQUENCE [LARGE SCALE GENOMIC DNA]</scope>
    <source>
        <strain evidence="7">KCTC 42182</strain>
    </source>
</reference>
<evidence type="ECO:0000259" key="5">
    <source>
        <dbReference type="PROSITE" id="PS50977"/>
    </source>
</evidence>
<evidence type="ECO:0000256" key="3">
    <source>
        <dbReference type="ARBA" id="ARBA00023163"/>
    </source>
</evidence>
<dbReference type="Pfam" id="PF00440">
    <property type="entry name" value="TetR_N"/>
    <property type="match status" value="1"/>
</dbReference>
<protein>
    <submittedName>
        <fullName evidence="6">TetR/AcrR family transcriptional regulator</fullName>
    </submittedName>
</protein>
<keyword evidence="1" id="KW-0805">Transcription regulation</keyword>
<dbReference type="RefSeq" id="WP_379728647.1">
    <property type="nucleotide sequence ID" value="NZ_JBHRYJ010000003.1"/>
</dbReference>
<accession>A0ABV7VLZ4</accession>
<evidence type="ECO:0000256" key="1">
    <source>
        <dbReference type="ARBA" id="ARBA00023015"/>
    </source>
</evidence>
<evidence type="ECO:0000313" key="7">
    <source>
        <dbReference type="Proteomes" id="UP001595711"/>
    </source>
</evidence>
<evidence type="ECO:0000313" key="6">
    <source>
        <dbReference type="EMBL" id="MFC3677158.1"/>
    </source>
</evidence>
<dbReference type="Proteomes" id="UP001595711">
    <property type="component" value="Unassembled WGS sequence"/>
</dbReference>
<dbReference type="PROSITE" id="PS50977">
    <property type="entry name" value="HTH_TETR_2"/>
    <property type="match status" value="1"/>
</dbReference>
<dbReference type="InterPro" id="IPR011075">
    <property type="entry name" value="TetR_C"/>
</dbReference>
<proteinExistence type="predicted"/>
<dbReference type="PANTHER" id="PTHR47506:SF1">
    <property type="entry name" value="HTH-TYPE TRANSCRIPTIONAL REGULATOR YJDC"/>
    <property type="match status" value="1"/>
</dbReference>
<evidence type="ECO:0000256" key="4">
    <source>
        <dbReference type="PROSITE-ProRule" id="PRU00335"/>
    </source>
</evidence>